<feature type="domain" description="Anoctamin transmembrane" evidence="10">
    <location>
        <begin position="304"/>
        <end position="510"/>
    </location>
</feature>
<gene>
    <name evidence="12" type="ORF">Baya_8029</name>
</gene>
<keyword evidence="3" id="KW-1003">Cell membrane</keyword>
<accession>A0A556U432</accession>
<proteinExistence type="inferred from homology"/>
<feature type="transmembrane region" description="Helical" evidence="8">
    <location>
        <begin position="316"/>
        <end position="334"/>
    </location>
</feature>
<name>A0A556U432_BAGYA</name>
<dbReference type="Pfam" id="PF16178">
    <property type="entry name" value="Anoct_dimer"/>
    <property type="match status" value="2"/>
</dbReference>
<protein>
    <recommendedName>
        <fullName evidence="8">Anoctamin</fullName>
    </recommendedName>
</protein>
<evidence type="ECO:0000256" key="4">
    <source>
        <dbReference type="ARBA" id="ARBA00022692"/>
    </source>
</evidence>
<dbReference type="GO" id="GO:0005254">
    <property type="term" value="F:chloride channel activity"/>
    <property type="evidence" value="ECO:0007669"/>
    <property type="project" value="TreeGrafter"/>
</dbReference>
<comment type="caution">
    <text evidence="8">Lacks conserved residue(s) required for the propagation of feature annotation.</text>
</comment>
<dbReference type="Pfam" id="PF04547">
    <property type="entry name" value="Anoctamin"/>
    <property type="match status" value="1"/>
</dbReference>
<comment type="caution">
    <text evidence="12">The sequence shown here is derived from an EMBL/GenBank/DDBJ whole genome shotgun (WGS) entry which is preliminary data.</text>
</comment>
<feature type="compositionally biased region" description="Polar residues" evidence="9">
    <location>
        <begin position="48"/>
        <end position="70"/>
    </location>
</feature>
<dbReference type="OrthoDB" id="296386at2759"/>
<evidence type="ECO:0000259" key="11">
    <source>
        <dbReference type="Pfam" id="PF16178"/>
    </source>
</evidence>
<evidence type="ECO:0000256" key="9">
    <source>
        <dbReference type="SAM" id="MobiDB-lite"/>
    </source>
</evidence>
<evidence type="ECO:0000256" key="7">
    <source>
        <dbReference type="ARBA" id="ARBA00023180"/>
    </source>
</evidence>
<evidence type="ECO:0000256" key="6">
    <source>
        <dbReference type="ARBA" id="ARBA00023136"/>
    </source>
</evidence>
<evidence type="ECO:0000256" key="3">
    <source>
        <dbReference type="ARBA" id="ARBA00022475"/>
    </source>
</evidence>
<dbReference type="EMBL" id="VCAZ01000046">
    <property type="protein sequence ID" value="TSM52267.1"/>
    <property type="molecule type" value="Genomic_DNA"/>
</dbReference>
<organism evidence="12 13">
    <name type="scientific">Bagarius yarrelli</name>
    <name type="common">Goonch</name>
    <name type="synonym">Bagrus yarrelli</name>
    <dbReference type="NCBI Taxonomy" id="175774"/>
    <lineage>
        <taxon>Eukaryota</taxon>
        <taxon>Metazoa</taxon>
        <taxon>Chordata</taxon>
        <taxon>Craniata</taxon>
        <taxon>Vertebrata</taxon>
        <taxon>Euteleostomi</taxon>
        <taxon>Actinopterygii</taxon>
        <taxon>Neopterygii</taxon>
        <taxon>Teleostei</taxon>
        <taxon>Ostariophysi</taxon>
        <taxon>Siluriformes</taxon>
        <taxon>Sisoridae</taxon>
        <taxon>Sisorinae</taxon>
        <taxon>Bagarius</taxon>
    </lineage>
</organism>
<keyword evidence="4 8" id="KW-0812">Transmembrane</keyword>
<dbReference type="GO" id="GO:0005886">
    <property type="term" value="C:plasma membrane"/>
    <property type="evidence" value="ECO:0007669"/>
    <property type="project" value="UniProtKB-SubCell"/>
</dbReference>
<evidence type="ECO:0000256" key="2">
    <source>
        <dbReference type="ARBA" id="ARBA00009671"/>
    </source>
</evidence>
<evidence type="ECO:0000256" key="8">
    <source>
        <dbReference type="RuleBase" id="RU280814"/>
    </source>
</evidence>
<evidence type="ECO:0000313" key="13">
    <source>
        <dbReference type="Proteomes" id="UP000319801"/>
    </source>
</evidence>
<sequence>MHTSISEILKEKSLKPSRRSLPCLAQSQTHPDNLSHFLSVPLNPEPKANSNTYSVQTSCTHTTPPSTEDISNNQHVEEMETAVYESRTDESLLIQQTPASRGKLEARTDSIRGTNPTNFKGLLFRDGKKRIDYILVYKKSSPQVEKRCTFERNLRAEGLMLEKEKKVLLIRLEKKTIGSFTINNRDSFFSNSTRSRIVHHVLQRTKYEDGKSKMGINRLLGNSTYEAAFPPHEGSYKSRHSIKTHGAQNHRHLLYERWARWGIWYKYQPLDLIRREICEANNTIMCPMCEVNCSAWKLSDSCVYAKVTHLFDNGGTVFFAIFMAIWATVFLEFWKRRRAELTYDWDLIDWEEEEKEELRPQFEAKYSRKERVNPISGKPEPFQPFSDKLSRLMVSVSGIFFMISLVLTAVFAVVVFRLIAMEKFASFQWEFVKKNWQFATSGTGVCINFMIIMSLNVVYEKVAYLLTNLEHPRTESEWENSFALKMFLFQFVNLNSSTFYIAFFLGRLLQNWWSRRKMRRAGEQNNVESKEQLPQWDKDWNLQPMNAHGLVDEYLEMGIWHGILEGIGVVAVITNAFVIAITSDYIPRFVYAFKYGPCVDKGYQHEQCLRGYMNSSLSVFDMGELKNGSQYETRYCREKYLMQEMMYEAELEHLQKERKKNGKRYHHEWP</sequence>
<dbReference type="GO" id="GO:0046983">
    <property type="term" value="F:protein dimerization activity"/>
    <property type="evidence" value="ECO:0007669"/>
    <property type="project" value="InterPro"/>
</dbReference>
<evidence type="ECO:0000256" key="5">
    <source>
        <dbReference type="ARBA" id="ARBA00022989"/>
    </source>
</evidence>
<dbReference type="PANTHER" id="PTHR12308">
    <property type="entry name" value="ANOCTAMIN"/>
    <property type="match status" value="1"/>
</dbReference>
<evidence type="ECO:0000313" key="12">
    <source>
        <dbReference type="EMBL" id="TSM52267.1"/>
    </source>
</evidence>
<feature type="domain" description="Anoctamin dimerisation" evidence="11">
    <location>
        <begin position="124"/>
        <end position="166"/>
    </location>
</feature>
<dbReference type="AlphaFoldDB" id="A0A556U432"/>
<reference evidence="12 13" key="1">
    <citation type="journal article" date="2019" name="Genome Biol. Evol.">
        <title>Whole-Genome Sequencing of the Giant Devil Catfish, Bagarius yarrelli.</title>
        <authorList>
            <person name="Jiang W."/>
            <person name="Lv Y."/>
            <person name="Cheng L."/>
            <person name="Yang K."/>
            <person name="Chao B."/>
            <person name="Wang X."/>
            <person name="Li Y."/>
            <person name="Pan X."/>
            <person name="You X."/>
            <person name="Zhang Y."/>
            <person name="Yang J."/>
            <person name="Li J."/>
            <person name="Zhang X."/>
            <person name="Liu S."/>
            <person name="Sun C."/>
            <person name="Yang J."/>
            <person name="Shi Q."/>
        </authorList>
    </citation>
    <scope>NUCLEOTIDE SEQUENCE [LARGE SCALE GENOMIC DNA]</scope>
    <source>
        <strain evidence="12">JWS20170419001</strain>
        <tissue evidence="12">Muscle</tissue>
    </source>
</reference>
<feature type="transmembrane region" description="Helical" evidence="8">
    <location>
        <begin position="436"/>
        <end position="459"/>
    </location>
</feature>
<comment type="similarity">
    <text evidence="2 8">Belongs to the anoctamin family.</text>
</comment>
<evidence type="ECO:0000256" key="1">
    <source>
        <dbReference type="ARBA" id="ARBA00004651"/>
    </source>
</evidence>
<feature type="transmembrane region" description="Helical" evidence="8">
    <location>
        <begin position="392"/>
        <end position="416"/>
    </location>
</feature>
<comment type="subcellular location">
    <subcellularLocation>
        <location evidence="1">Cell membrane</location>
        <topology evidence="1">Multi-pass membrane protein</topology>
    </subcellularLocation>
    <subcellularLocation>
        <location evidence="8">Membrane</location>
        <topology evidence="8">Multi-pass membrane protein</topology>
    </subcellularLocation>
</comment>
<dbReference type="InterPro" id="IPR049452">
    <property type="entry name" value="Anoctamin_TM"/>
</dbReference>
<dbReference type="InterPro" id="IPR032394">
    <property type="entry name" value="Anoct_dimer"/>
</dbReference>
<dbReference type="PANTHER" id="PTHR12308:SF16">
    <property type="entry name" value="ANOCTAMIN-3"/>
    <property type="match status" value="1"/>
</dbReference>
<feature type="transmembrane region" description="Helical" evidence="8">
    <location>
        <begin position="487"/>
        <end position="509"/>
    </location>
</feature>
<dbReference type="InterPro" id="IPR007632">
    <property type="entry name" value="Anoctamin"/>
</dbReference>
<feature type="region of interest" description="Disordered" evidence="9">
    <location>
        <begin position="1"/>
        <end position="20"/>
    </location>
</feature>
<keyword evidence="13" id="KW-1185">Reference proteome</keyword>
<feature type="domain" description="Anoctamin dimerisation" evidence="11">
    <location>
        <begin position="170"/>
        <end position="270"/>
    </location>
</feature>
<keyword evidence="5 8" id="KW-1133">Transmembrane helix</keyword>
<feature type="region of interest" description="Disordered" evidence="9">
    <location>
        <begin position="45"/>
        <end position="70"/>
    </location>
</feature>
<dbReference type="Proteomes" id="UP000319801">
    <property type="component" value="Unassembled WGS sequence"/>
</dbReference>
<evidence type="ECO:0000259" key="10">
    <source>
        <dbReference type="Pfam" id="PF04547"/>
    </source>
</evidence>
<keyword evidence="7" id="KW-0325">Glycoprotein</keyword>
<keyword evidence="6 8" id="KW-0472">Membrane</keyword>